<comment type="caution">
    <text evidence="2">The sequence shown here is derived from an EMBL/GenBank/DDBJ whole genome shotgun (WGS) entry which is preliminary data.</text>
</comment>
<name>A0A8S0W3G8_CYCAE</name>
<sequence length="268" mass="29505">MLCTVFCNQILSYLLPVEVKFQWRTTTTTTMDMGTIIPTTLLQTSLRQTRSISPARSRISTSLCTRSSLKSKATTLMREHYAFDKNATTLMDFACGAGHISRGLNPYAKYIVGVDITQAAIDMYNERAAEKGVPPEEMRGVCADLKGDESELDGLKFDVIACSMSYHHFGSIEDITKMLAFFLKPGGALLVVDILHIPGSDGENKSMVPEKYHHVVAHTSGFKERIRAVFEGAGLTMTKFVSDAVVDFELTHSGVVTLFFTKAVKPSS</sequence>
<organism evidence="2 3">
    <name type="scientific">Cyclocybe aegerita</name>
    <name type="common">Black poplar mushroom</name>
    <name type="synonym">Agrocybe aegerita</name>
    <dbReference type="NCBI Taxonomy" id="1973307"/>
    <lineage>
        <taxon>Eukaryota</taxon>
        <taxon>Fungi</taxon>
        <taxon>Dikarya</taxon>
        <taxon>Basidiomycota</taxon>
        <taxon>Agaricomycotina</taxon>
        <taxon>Agaricomycetes</taxon>
        <taxon>Agaricomycetidae</taxon>
        <taxon>Agaricales</taxon>
        <taxon>Agaricineae</taxon>
        <taxon>Bolbitiaceae</taxon>
        <taxon>Cyclocybe</taxon>
    </lineage>
</organism>
<dbReference type="AlphaFoldDB" id="A0A8S0W3G8"/>
<dbReference type="SUPFAM" id="SSF53335">
    <property type="entry name" value="S-adenosyl-L-methionine-dependent methyltransferases"/>
    <property type="match status" value="1"/>
</dbReference>
<dbReference type="OrthoDB" id="3647at2759"/>
<dbReference type="EMBL" id="CACVBS010000031">
    <property type="protein sequence ID" value="CAA7260914.1"/>
    <property type="molecule type" value="Genomic_DNA"/>
</dbReference>
<proteinExistence type="predicted"/>
<evidence type="ECO:0000313" key="2">
    <source>
        <dbReference type="EMBL" id="CAA7260914.1"/>
    </source>
</evidence>
<dbReference type="CDD" id="cd02440">
    <property type="entry name" value="AdoMet_MTases"/>
    <property type="match status" value="1"/>
</dbReference>
<dbReference type="Pfam" id="PF08242">
    <property type="entry name" value="Methyltransf_12"/>
    <property type="match status" value="1"/>
</dbReference>
<evidence type="ECO:0000259" key="1">
    <source>
        <dbReference type="Pfam" id="PF08242"/>
    </source>
</evidence>
<gene>
    <name evidence="2" type="ORF">AAE3_LOCUS3090</name>
</gene>
<accession>A0A8S0W3G8</accession>
<dbReference type="Proteomes" id="UP000467700">
    <property type="component" value="Unassembled WGS sequence"/>
</dbReference>
<evidence type="ECO:0000313" key="3">
    <source>
        <dbReference type="Proteomes" id="UP000467700"/>
    </source>
</evidence>
<protein>
    <recommendedName>
        <fullName evidence="1">Methyltransferase type 12 domain-containing protein</fullName>
    </recommendedName>
</protein>
<dbReference type="PANTHER" id="PTHR43861">
    <property type="entry name" value="TRANS-ACONITATE 2-METHYLTRANSFERASE-RELATED"/>
    <property type="match status" value="1"/>
</dbReference>
<feature type="domain" description="Methyltransferase type 12" evidence="1">
    <location>
        <begin position="91"/>
        <end position="189"/>
    </location>
</feature>
<dbReference type="InterPro" id="IPR029063">
    <property type="entry name" value="SAM-dependent_MTases_sf"/>
</dbReference>
<keyword evidence="3" id="KW-1185">Reference proteome</keyword>
<reference evidence="2 3" key="1">
    <citation type="submission" date="2020-01" db="EMBL/GenBank/DDBJ databases">
        <authorList>
            <person name="Gupta K D."/>
        </authorList>
    </citation>
    <scope>NUCLEOTIDE SEQUENCE [LARGE SCALE GENOMIC DNA]</scope>
</reference>
<dbReference type="InterPro" id="IPR013217">
    <property type="entry name" value="Methyltransf_12"/>
</dbReference>
<dbReference type="Gene3D" id="3.40.50.150">
    <property type="entry name" value="Vaccinia Virus protein VP39"/>
    <property type="match status" value="1"/>
</dbReference>